<sequence>ATSHGQRWASAAALVAARDPGDDAGDAPATVPQVYPLPPSPGSPSSGPPWSADVPAQCQAGEPSLQGGGAHGAAVGTGGGALTRQGIGEACEEYSECQRGGCVTNSLSPQKFCSPQAVFQQCLSWQKPNGHTCLDHTECRSGCCVTSSFGLQTYCTAKTIFLQCVPWRKPNGDYRTDHGPQPNGGYRTDHGPQPNGGHCTDHGECRSKCYIPPNEVGPHRCVPRSGVLVQCLPWIGLCSRFLKQSPDEASEKDTGHGGLTEKVCLSPEGDSQSFLSMPTWPVSTQSGGGCSRCHDSESTGVPRVSETTRPLRRQPRPEARTVGPEDSVALTIQLPEGCVSPDLDPVCALETCLDPEPRTCSGCSSRDDENLQVSDV</sequence>
<evidence type="ECO:0000313" key="3">
    <source>
        <dbReference type="Proteomes" id="UP000308365"/>
    </source>
</evidence>
<comment type="caution">
    <text evidence="2">The sequence shown here is derived from an EMBL/GenBank/DDBJ whole genome shotgun (WGS) entry which is preliminary data.</text>
</comment>
<dbReference type="GO" id="GO:0007586">
    <property type="term" value="P:digestion"/>
    <property type="evidence" value="ECO:0007669"/>
    <property type="project" value="InterPro"/>
</dbReference>
<accession>A0A4V5P849</accession>
<dbReference type="GO" id="GO:0016042">
    <property type="term" value="P:lipid catabolic process"/>
    <property type="evidence" value="ECO:0007669"/>
    <property type="project" value="InterPro"/>
</dbReference>
<protein>
    <submittedName>
        <fullName evidence="2">Uncharacterized protein</fullName>
    </submittedName>
</protein>
<feature type="compositionally biased region" description="Low complexity" evidence="1">
    <location>
        <begin position="9"/>
        <end position="18"/>
    </location>
</feature>
<dbReference type="PANTHER" id="PTHR10041">
    <property type="entry name" value="COLIPASE"/>
    <property type="match status" value="1"/>
</dbReference>
<dbReference type="AlphaFoldDB" id="A0A4V5P849"/>
<proteinExistence type="predicted"/>
<dbReference type="PANTHER" id="PTHR10041:SF5">
    <property type="entry name" value="LEUCINE-RICH COLIPASE-LIKE PROTEIN 1"/>
    <property type="match status" value="1"/>
</dbReference>
<gene>
    <name evidence="2" type="ORF">EI555_004048</name>
</gene>
<evidence type="ECO:0000256" key="1">
    <source>
        <dbReference type="SAM" id="MobiDB-lite"/>
    </source>
</evidence>
<dbReference type="EMBL" id="RWIC01000879">
    <property type="protein sequence ID" value="TKC39350.1"/>
    <property type="molecule type" value="Genomic_DNA"/>
</dbReference>
<dbReference type="Proteomes" id="UP000308365">
    <property type="component" value="Unassembled WGS sequence"/>
</dbReference>
<organism evidence="2 3">
    <name type="scientific">Monodon monoceros</name>
    <name type="common">Narwhal</name>
    <name type="synonym">Ceratodon monodon</name>
    <dbReference type="NCBI Taxonomy" id="40151"/>
    <lineage>
        <taxon>Eukaryota</taxon>
        <taxon>Metazoa</taxon>
        <taxon>Chordata</taxon>
        <taxon>Craniata</taxon>
        <taxon>Vertebrata</taxon>
        <taxon>Euteleostomi</taxon>
        <taxon>Mammalia</taxon>
        <taxon>Eutheria</taxon>
        <taxon>Laurasiatheria</taxon>
        <taxon>Artiodactyla</taxon>
        <taxon>Whippomorpha</taxon>
        <taxon>Cetacea</taxon>
        <taxon>Odontoceti</taxon>
        <taxon>Monodontidae</taxon>
        <taxon>Monodon</taxon>
    </lineage>
</organism>
<dbReference type="InterPro" id="IPR001981">
    <property type="entry name" value="Colipase"/>
</dbReference>
<dbReference type="Pfam" id="PF15083">
    <property type="entry name" value="Colipase-like"/>
    <property type="match status" value="1"/>
</dbReference>
<dbReference type="GO" id="GO:0008047">
    <property type="term" value="F:enzyme activator activity"/>
    <property type="evidence" value="ECO:0007669"/>
    <property type="project" value="InterPro"/>
</dbReference>
<evidence type="ECO:0000313" key="2">
    <source>
        <dbReference type="EMBL" id="TKC39350.1"/>
    </source>
</evidence>
<feature type="non-terminal residue" evidence="2">
    <location>
        <position position="1"/>
    </location>
</feature>
<feature type="region of interest" description="Disordered" evidence="1">
    <location>
        <begin position="1"/>
        <end position="72"/>
    </location>
</feature>
<name>A0A4V5P849_MONMO</name>
<dbReference type="GO" id="GO:0005576">
    <property type="term" value="C:extracellular region"/>
    <property type="evidence" value="ECO:0007669"/>
    <property type="project" value="InterPro"/>
</dbReference>
<reference evidence="3" key="1">
    <citation type="journal article" date="2019" name="IScience">
        <title>Narwhal Genome Reveals Long-Term Low Genetic Diversity despite Current Large Abundance Size.</title>
        <authorList>
            <person name="Westbury M.V."/>
            <person name="Petersen B."/>
            <person name="Garde E."/>
            <person name="Heide-Jorgensen M.P."/>
            <person name="Lorenzen E.D."/>
        </authorList>
    </citation>
    <scope>NUCLEOTIDE SEQUENCE [LARGE SCALE GENOMIC DNA]</scope>
</reference>
<feature type="region of interest" description="Disordered" evidence="1">
    <location>
        <begin position="294"/>
        <end position="324"/>
    </location>
</feature>